<gene>
    <name evidence="1" type="ORF">CJOHNSTONI_LOCUS10480</name>
</gene>
<keyword evidence="2" id="KW-1185">Reference proteome</keyword>
<proteinExistence type="predicted"/>
<reference evidence="1" key="1">
    <citation type="submission" date="2021-09" db="EMBL/GenBank/DDBJ databases">
        <authorList>
            <consortium name="Pathogen Informatics"/>
        </authorList>
    </citation>
    <scope>NUCLEOTIDE SEQUENCE</scope>
</reference>
<name>A0A8J2PZ67_9BILA</name>
<protein>
    <submittedName>
        <fullName evidence="1">Uncharacterized protein</fullName>
    </submittedName>
</protein>
<dbReference type="EMBL" id="CAKAEH010002079">
    <property type="protein sequence ID" value="CAG9541018.1"/>
    <property type="molecule type" value="Genomic_DNA"/>
</dbReference>
<sequence>MNLTALLWFPVVRNSKGIAVWQESDRRKFPEGKSGRRFTWHKSPTVYALAFTLYFFYAKFRIDTDKDYKPSKLRL</sequence>
<dbReference type="AlphaFoldDB" id="A0A8J2PZ67"/>
<comment type="caution">
    <text evidence="1">The sequence shown here is derived from an EMBL/GenBank/DDBJ whole genome shotgun (WGS) entry which is preliminary data.</text>
</comment>
<evidence type="ECO:0000313" key="1">
    <source>
        <dbReference type="EMBL" id="CAG9541018.1"/>
    </source>
</evidence>
<dbReference type="OrthoDB" id="10342429at2759"/>
<dbReference type="Proteomes" id="UP000746747">
    <property type="component" value="Unassembled WGS sequence"/>
</dbReference>
<evidence type="ECO:0000313" key="2">
    <source>
        <dbReference type="Proteomes" id="UP000746747"/>
    </source>
</evidence>
<accession>A0A8J2PZ67</accession>
<organism evidence="1 2">
    <name type="scientific">Cercopithifilaria johnstoni</name>
    <dbReference type="NCBI Taxonomy" id="2874296"/>
    <lineage>
        <taxon>Eukaryota</taxon>
        <taxon>Metazoa</taxon>
        <taxon>Ecdysozoa</taxon>
        <taxon>Nematoda</taxon>
        <taxon>Chromadorea</taxon>
        <taxon>Rhabditida</taxon>
        <taxon>Spirurina</taxon>
        <taxon>Spiruromorpha</taxon>
        <taxon>Filarioidea</taxon>
        <taxon>Onchocercidae</taxon>
        <taxon>Cercopithifilaria</taxon>
    </lineage>
</organism>